<organism evidence="8 9">
    <name type="scientific">Ascoidea rubescens DSM 1968</name>
    <dbReference type="NCBI Taxonomy" id="1344418"/>
    <lineage>
        <taxon>Eukaryota</taxon>
        <taxon>Fungi</taxon>
        <taxon>Dikarya</taxon>
        <taxon>Ascomycota</taxon>
        <taxon>Saccharomycotina</taxon>
        <taxon>Saccharomycetes</taxon>
        <taxon>Ascoideaceae</taxon>
        <taxon>Ascoidea</taxon>
    </lineage>
</organism>
<keyword evidence="9" id="KW-1185">Reference proteome</keyword>
<dbReference type="InParanoid" id="A0A1D2VID4"/>
<reference evidence="9" key="1">
    <citation type="submission" date="2016-05" db="EMBL/GenBank/DDBJ databases">
        <title>Comparative genomics of biotechnologically important yeasts.</title>
        <authorList>
            <consortium name="DOE Joint Genome Institute"/>
            <person name="Riley R."/>
            <person name="Haridas S."/>
            <person name="Wolfe K.H."/>
            <person name="Lopes M.R."/>
            <person name="Hittinger C.T."/>
            <person name="Goker M."/>
            <person name="Salamov A."/>
            <person name="Wisecaver J."/>
            <person name="Long T.M."/>
            <person name="Aerts A.L."/>
            <person name="Barry K."/>
            <person name="Choi C."/>
            <person name="Clum A."/>
            <person name="Coughlan A.Y."/>
            <person name="Deshpande S."/>
            <person name="Douglass A.P."/>
            <person name="Hanson S.J."/>
            <person name="Klenk H.-P."/>
            <person name="Labutti K."/>
            <person name="Lapidus A."/>
            <person name="Lindquist E."/>
            <person name="Lipzen A."/>
            <person name="Meier-Kolthoff J.P."/>
            <person name="Ohm R.A."/>
            <person name="Otillar R.P."/>
            <person name="Pangilinan J."/>
            <person name="Peng Y."/>
            <person name="Rokas A."/>
            <person name="Rosa C.A."/>
            <person name="Scheuner C."/>
            <person name="Sibirny A.A."/>
            <person name="Slot J.C."/>
            <person name="Stielow J.B."/>
            <person name="Sun H."/>
            <person name="Kurtzman C.P."/>
            <person name="Blackwell M."/>
            <person name="Grigoriev I.V."/>
            <person name="Jeffries T.W."/>
        </authorList>
    </citation>
    <scope>NUCLEOTIDE SEQUENCE [LARGE SCALE GENOMIC DNA]</scope>
    <source>
        <strain evidence="9">DSM 1968</strain>
    </source>
</reference>
<dbReference type="SUPFAM" id="SSF53335">
    <property type="entry name" value="S-adenosyl-L-methionine-dependent methyltransferases"/>
    <property type="match status" value="1"/>
</dbReference>
<dbReference type="InterPro" id="IPR050082">
    <property type="entry name" value="RNA_methyltr_RlmE"/>
</dbReference>
<keyword evidence="2" id="KW-0698">rRNA processing</keyword>
<evidence type="ECO:0000256" key="5">
    <source>
        <dbReference type="ARBA" id="ARBA00022691"/>
    </source>
</evidence>
<comment type="similarity">
    <text evidence="1">Belongs to the class I-like SAM-binding methyltransferase superfamily. RNA methyltransferase RlmE family.</text>
</comment>
<proteinExistence type="inferred from homology"/>
<feature type="non-terminal residue" evidence="8">
    <location>
        <position position="250"/>
    </location>
</feature>
<dbReference type="Pfam" id="PF01728">
    <property type="entry name" value="FtsJ"/>
    <property type="match status" value="1"/>
</dbReference>
<evidence type="ECO:0000313" key="8">
    <source>
        <dbReference type="EMBL" id="ODV61414.1"/>
    </source>
</evidence>
<dbReference type="PANTHER" id="PTHR10920">
    <property type="entry name" value="RIBOSOMAL RNA METHYLTRANSFERASE"/>
    <property type="match status" value="1"/>
</dbReference>
<feature type="non-terminal residue" evidence="8">
    <location>
        <position position="1"/>
    </location>
</feature>
<sequence length="250" mass="28652">LNNKFDFFFPGQNIVDLGFAPGTWTKLAIQKTKYFNPSTDTFESINNAKILGVDILPSQPPNGASAIQGNIFSKHLHLSIKNFFLYKSIQKIINQESIHESNQKYNKNLHEKTQQLNQETIQETVQEKPQFPVDLILSDLNSPWDQDTYKYWSTTVTDPSLNLRTFPPLLIDNIYKTVDLFDAALLLAIDILKQNGSFVARLCSSNEDQLINSRLKKVFEEVHYIKISKDVIFVCKKKKDGPISKLHVFT</sequence>
<dbReference type="GO" id="GO:0008650">
    <property type="term" value="F:rRNA (uridine-2'-O-)-methyltransferase activity"/>
    <property type="evidence" value="ECO:0007669"/>
    <property type="project" value="TreeGrafter"/>
</dbReference>
<evidence type="ECO:0000256" key="2">
    <source>
        <dbReference type="ARBA" id="ARBA00022552"/>
    </source>
</evidence>
<accession>A0A1D2VID4</accession>
<dbReference type="GeneID" id="30963122"/>
<protein>
    <recommendedName>
        <fullName evidence="6">rRNA methyltransferase 2, mitochondrial</fullName>
    </recommendedName>
</protein>
<dbReference type="PANTHER" id="PTHR10920:SF18">
    <property type="entry name" value="RRNA METHYLTRANSFERASE 2, MITOCHONDRIAL"/>
    <property type="match status" value="1"/>
</dbReference>
<dbReference type="InterPro" id="IPR002877">
    <property type="entry name" value="RNA_MeTrfase_FtsJ_dom"/>
</dbReference>
<dbReference type="Gene3D" id="3.40.50.150">
    <property type="entry name" value="Vaccinia Virus protein VP39"/>
    <property type="match status" value="1"/>
</dbReference>
<dbReference type="STRING" id="1344418.A0A1D2VID4"/>
<evidence type="ECO:0000313" key="9">
    <source>
        <dbReference type="Proteomes" id="UP000095038"/>
    </source>
</evidence>
<evidence type="ECO:0000259" key="7">
    <source>
        <dbReference type="Pfam" id="PF01728"/>
    </source>
</evidence>
<dbReference type="GO" id="GO:0005739">
    <property type="term" value="C:mitochondrion"/>
    <property type="evidence" value="ECO:0007669"/>
    <property type="project" value="TreeGrafter"/>
</dbReference>
<evidence type="ECO:0000256" key="4">
    <source>
        <dbReference type="ARBA" id="ARBA00022679"/>
    </source>
</evidence>
<name>A0A1D2VID4_9ASCO</name>
<evidence type="ECO:0000256" key="6">
    <source>
        <dbReference type="ARBA" id="ARBA00041184"/>
    </source>
</evidence>
<evidence type="ECO:0000256" key="3">
    <source>
        <dbReference type="ARBA" id="ARBA00022603"/>
    </source>
</evidence>
<dbReference type="EMBL" id="KV454479">
    <property type="protein sequence ID" value="ODV61414.1"/>
    <property type="molecule type" value="Genomic_DNA"/>
</dbReference>
<dbReference type="InterPro" id="IPR029063">
    <property type="entry name" value="SAM-dependent_MTases_sf"/>
</dbReference>
<evidence type="ECO:0000256" key="1">
    <source>
        <dbReference type="ARBA" id="ARBA00009258"/>
    </source>
</evidence>
<dbReference type="AlphaFoldDB" id="A0A1D2VID4"/>
<dbReference type="RefSeq" id="XP_020047721.1">
    <property type="nucleotide sequence ID" value="XM_020189486.1"/>
</dbReference>
<keyword evidence="4" id="KW-0808">Transferase</keyword>
<gene>
    <name evidence="8" type="ORF">ASCRUDRAFT_17416</name>
</gene>
<dbReference type="OrthoDB" id="20105at2759"/>
<dbReference type="Proteomes" id="UP000095038">
    <property type="component" value="Unassembled WGS sequence"/>
</dbReference>
<keyword evidence="3" id="KW-0489">Methyltransferase</keyword>
<feature type="domain" description="Ribosomal RNA methyltransferase FtsJ" evidence="7">
    <location>
        <begin position="2"/>
        <end position="226"/>
    </location>
</feature>
<keyword evidence="5" id="KW-0949">S-adenosyl-L-methionine</keyword>